<dbReference type="Gene3D" id="3.50.50.60">
    <property type="entry name" value="FAD/NAD(P)-binding domain"/>
    <property type="match status" value="1"/>
</dbReference>
<dbReference type="Proteomes" id="UP000199202">
    <property type="component" value="Unassembled WGS sequence"/>
</dbReference>
<evidence type="ECO:0000259" key="1">
    <source>
        <dbReference type="Pfam" id="PF01494"/>
    </source>
</evidence>
<dbReference type="PRINTS" id="PR00420">
    <property type="entry name" value="RNGMNOXGNASE"/>
</dbReference>
<dbReference type="InterPro" id="IPR036188">
    <property type="entry name" value="FAD/NAD-bd_sf"/>
</dbReference>
<evidence type="ECO:0000313" key="2">
    <source>
        <dbReference type="EMBL" id="SDH56077.1"/>
    </source>
</evidence>
<gene>
    <name evidence="2" type="ORF">SAMN05421869_102551</name>
</gene>
<dbReference type="SUPFAM" id="SSF51905">
    <property type="entry name" value="FAD/NAD(P)-binding domain"/>
    <property type="match status" value="1"/>
</dbReference>
<dbReference type="PANTHER" id="PTHR46865">
    <property type="entry name" value="OXIDOREDUCTASE-RELATED"/>
    <property type="match status" value="1"/>
</dbReference>
<reference evidence="2 3" key="1">
    <citation type="submission" date="2016-10" db="EMBL/GenBank/DDBJ databases">
        <authorList>
            <person name="de Groot N.N."/>
        </authorList>
    </citation>
    <scope>NUCLEOTIDE SEQUENCE [LARGE SCALE GENOMIC DNA]</scope>
    <source>
        <strain evidence="2 3">CGMCC 4.6533</strain>
    </source>
</reference>
<feature type="domain" description="FAD-binding" evidence="1">
    <location>
        <begin position="5"/>
        <end position="322"/>
    </location>
</feature>
<dbReference type="GO" id="GO:0071949">
    <property type="term" value="F:FAD binding"/>
    <property type="evidence" value="ECO:0007669"/>
    <property type="project" value="InterPro"/>
</dbReference>
<dbReference type="STRING" id="633440.SAMN05421869_102551"/>
<dbReference type="InterPro" id="IPR002938">
    <property type="entry name" value="FAD-bd"/>
</dbReference>
<sequence>MTSQSVLISGAGVAGPTLAYWLARHGFQPTVVERSQDLRSSGNPVDVRGPAIPVAEEMGVMPRLRAAATQATAMSVVDATGRQVARIKMPAARGGDKPEVELPRGDLANALYETARDDAEFLFDDTIVTLRQDADGVDVTFGRAAPRRFDLVIGADGLHSTVRRLEFGPENDFVTHVGLYVATLPLDGPADPPHDLVLYNTPGKLVALHPGRGRAWAAFIFRSPAIPGFDHRDTDQHKRIVAEAYAGAGWRVPELIEQVRKAEDLYFDSVSSVRLTTWARGRIALLGDAASCMSLLGDGSTLAMVGARTLARALGEESGHAAAFRRYEAEHRILVAPKQRNVGRAAGLLVPKTRLGITTRNLTARVLLGR</sequence>
<organism evidence="2 3">
    <name type="scientific">Nonomuraea jiangxiensis</name>
    <dbReference type="NCBI Taxonomy" id="633440"/>
    <lineage>
        <taxon>Bacteria</taxon>
        <taxon>Bacillati</taxon>
        <taxon>Actinomycetota</taxon>
        <taxon>Actinomycetes</taxon>
        <taxon>Streptosporangiales</taxon>
        <taxon>Streptosporangiaceae</taxon>
        <taxon>Nonomuraea</taxon>
    </lineage>
</organism>
<dbReference type="Gene3D" id="3.30.9.10">
    <property type="entry name" value="D-Amino Acid Oxidase, subunit A, domain 2"/>
    <property type="match status" value="1"/>
</dbReference>
<keyword evidence="3" id="KW-1185">Reference proteome</keyword>
<dbReference type="EMBL" id="FNDJ01000002">
    <property type="protein sequence ID" value="SDH56077.1"/>
    <property type="molecule type" value="Genomic_DNA"/>
</dbReference>
<name>A0A1G8DEC3_9ACTN</name>
<evidence type="ECO:0000313" key="3">
    <source>
        <dbReference type="Proteomes" id="UP000199202"/>
    </source>
</evidence>
<protein>
    <submittedName>
        <fullName evidence="2">2-polyprenyl-6-methoxyphenol hydroxylase</fullName>
    </submittedName>
</protein>
<dbReference type="Pfam" id="PF01494">
    <property type="entry name" value="FAD_binding_3"/>
    <property type="match status" value="1"/>
</dbReference>
<dbReference type="OrthoDB" id="3356051at2"/>
<dbReference type="RefSeq" id="WP_090929807.1">
    <property type="nucleotide sequence ID" value="NZ_FNDJ01000002.1"/>
</dbReference>
<proteinExistence type="predicted"/>
<accession>A0A1G8DEC3</accession>
<dbReference type="PANTHER" id="PTHR46865:SF2">
    <property type="entry name" value="MONOOXYGENASE"/>
    <property type="match status" value="1"/>
</dbReference>
<dbReference type="AlphaFoldDB" id="A0A1G8DEC3"/>
<dbReference type="InterPro" id="IPR051704">
    <property type="entry name" value="FAD_aromatic-hydroxylase"/>
</dbReference>